<comment type="caution">
    <text evidence="1">The sequence shown here is derived from an EMBL/GenBank/DDBJ whole genome shotgun (WGS) entry which is preliminary data.</text>
</comment>
<dbReference type="EMBL" id="ADBV01009090">
    <property type="protein sequence ID" value="EJW76421.1"/>
    <property type="molecule type" value="Genomic_DNA"/>
</dbReference>
<organism evidence="1 2">
    <name type="scientific">Wuchereria bancrofti</name>
    <dbReference type="NCBI Taxonomy" id="6293"/>
    <lineage>
        <taxon>Eukaryota</taxon>
        <taxon>Metazoa</taxon>
        <taxon>Ecdysozoa</taxon>
        <taxon>Nematoda</taxon>
        <taxon>Chromadorea</taxon>
        <taxon>Rhabditida</taxon>
        <taxon>Spirurina</taxon>
        <taxon>Spiruromorpha</taxon>
        <taxon>Filarioidea</taxon>
        <taxon>Onchocercidae</taxon>
        <taxon>Wuchereria</taxon>
    </lineage>
</organism>
<proteinExistence type="predicted"/>
<sequence>MSVRPSSSHVTSADDPLLIRLAEDNDELPNTQMLQRYMVDIYAVIGAVDDIGMVYRNLRPIWANNTVSYLVDPCLKILSKIPSSKYD</sequence>
<reference evidence="2" key="1">
    <citation type="submission" date="2012-08" db="EMBL/GenBank/DDBJ databases">
        <title>The Genome Sequence of Wuchereria bancrofti.</title>
        <authorList>
            <person name="Nutman T.B."/>
            <person name="Fink D.L."/>
            <person name="Russ C."/>
            <person name="Young S."/>
            <person name="Zeng Q."/>
            <person name="Koehrsen M."/>
            <person name="Alvarado L."/>
            <person name="Berlin A."/>
            <person name="Chapman S.B."/>
            <person name="Chen Z."/>
            <person name="Freedman E."/>
            <person name="Gellesch M."/>
            <person name="Goldberg J."/>
            <person name="Griggs A."/>
            <person name="Gujja S."/>
            <person name="Heilman E.R."/>
            <person name="Heiman D."/>
            <person name="Hepburn T."/>
            <person name="Howarth C."/>
            <person name="Jen D."/>
            <person name="Larson L."/>
            <person name="Lewis B."/>
            <person name="Mehta T."/>
            <person name="Park D."/>
            <person name="Pearson M."/>
            <person name="Roberts A."/>
            <person name="Saif S."/>
            <person name="Shea T."/>
            <person name="Shenoy N."/>
            <person name="Sisk P."/>
            <person name="Stolte C."/>
            <person name="Sykes S."/>
            <person name="Walk T."/>
            <person name="White J."/>
            <person name="Yandava C."/>
            <person name="Haas B."/>
            <person name="Henn M.R."/>
            <person name="Nusbaum C."/>
            <person name="Birren B."/>
        </authorList>
    </citation>
    <scope>NUCLEOTIDE SEQUENCE [LARGE SCALE GENOMIC DNA]</scope>
    <source>
        <strain evidence="2">NA</strain>
    </source>
</reference>
<evidence type="ECO:0000313" key="1">
    <source>
        <dbReference type="EMBL" id="EJW76421.1"/>
    </source>
</evidence>
<accession>J9E2E8</accession>
<gene>
    <name evidence="1" type="ORF">WUBG_12668</name>
</gene>
<evidence type="ECO:0000313" key="2">
    <source>
        <dbReference type="Proteomes" id="UP000004810"/>
    </source>
</evidence>
<dbReference type="AlphaFoldDB" id="J9E2E8"/>
<protein>
    <submittedName>
        <fullName evidence="1">Uncharacterized protein</fullName>
    </submittedName>
</protein>
<dbReference type="Proteomes" id="UP000004810">
    <property type="component" value="Unassembled WGS sequence"/>
</dbReference>
<name>J9E2E8_WUCBA</name>